<dbReference type="SUPFAM" id="SSF54285">
    <property type="entry name" value="MoaD/ThiS"/>
    <property type="match status" value="1"/>
</dbReference>
<accession>A0ABN6WUN0</accession>
<evidence type="ECO:0000313" key="2">
    <source>
        <dbReference type="EMBL" id="BDY12947.1"/>
    </source>
</evidence>
<keyword evidence="3" id="KW-1185">Reference proteome</keyword>
<evidence type="ECO:0000313" key="1">
    <source>
        <dbReference type="EMBL" id="BDY12830.1"/>
    </source>
</evidence>
<dbReference type="Proteomes" id="UP001321445">
    <property type="component" value="Chromosome"/>
</dbReference>
<organism evidence="1 3">
    <name type="scientific">Hydrogenimonas cancrithermarum</name>
    <dbReference type="NCBI Taxonomy" id="2993563"/>
    <lineage>
        <taxon>Bacteria</taxon>
        <taxon>Pseudomonadati</taxon>
        <taxon>Campylobacterota</taxon>
        <taxon>Epsilonproteobacteria</taxon>
        <taxon>Campylobacterales</taxon>
        <taxon>Hydrogenimonadaceae</taxon>
        <taxon>Hydrogenimonas</taxon>
    </lineage>
</organism>
<dbReference type="EMBL" id="AP027370">
    <property type="protein sequence ID" value="BDY12947.1"/>
    <property type="molecule type" value="Genomic_DNA"/>
</dbReference>
<reference evidence="1 3" key="1">
    <citation type="submission" date="2023-03" db="EMBL/GenBank/DDBJ databases">
        <title>Description of Hydrogenimonas sp. ISO32.</title>
        <authorList>
            <person name="Mino S."/>
            <person name="Fukazawa S."/>
            <person name="Sawabe T."/>
        </authorList>
    </citation>
    <scope>NUCLEOTIDE SEQUENCE [LARGE SCALE GENOMIC DNA]</scope>
    <source>
        <strain evidence="1 3">ISO32</strain>
    </source>
</reference>
<protein>
    <submittedName>
        <fullName evidence="1">Molybdenum cofactor biosynthesis protein MoaD</fullName>
    </submittedName>
</protein>
<sequence>MMVKVEFLGPIGKAPIEIDAKTLADVAEVLKRDPEIAKWLEQSAVAVNDTMVNTLDIELKEGDRISLLPPVCGG</sequence>
<evidence type="ECO:0000313" key="3">
    <source>
        <dbReference type="Proteomes" id="UP001321445"/>
    </source>
</evidence>
<dbReference type="CDD" id="cd00754">
    <property type="entry name" value="Ubl_MoaD"/>
    <property type="match status" value="1"/>
</dbReference>
<dbReference type="EMBL" id="AP027370">
    <property type="protein sequence ID" value="BDY12830.1"/>
    <property type="molecule type" value="Genomic_DNA"/>
</dbReference>
<dbReference type="InterPro" id="IPR016155">
    <property type="entry name" value="Mopterin_synth/thiamin_S_b"/>
</dbReference>
<dbReference type="InterPro" id="IPR012675">
    <property type="entry name" value="Beta-grasp_dom_sf"/>
</dbReference>
<name>A0ABN6WUN0_9BACT</name>
<proteinExistence type="predicted"/>
<gene>
    <name evidence="1" type="primary">moaD_1</name>
    <name evidence="2" type="synonym">moaD_2</name>
    <name evidence="1" type="ORF">HCR_11420</name>
    <name evidence="2" type="ORF">HCR_12590</name>
</gene>
<dbReference type="InterPro" id="IPR003749">
    <property type="entry name" value="ThiS/MoaD-like"/>
</dbReference>
<dbReference type="Gene3D" id="3.10.20.30">
    <property type="match status" value="1"/>
</dbReference>
<dbReference type="Pfam" id="PF02597">
    <property type="entry name" value="ThiS"/>
    <property type="match status" value="1"/>
</dbReference>